<dbReference type="Proteomes" id="UP001190700">
    <property type="component" value="Unassembled WGS sequence"/>
</dbReference>
<keyword evidence="5" id="KW-1185">Reference proteome</keyword>
<dbReference type="PANTHER" id="PTHR31096">
    <property type="entry name" value="ACT DOMAIN-CONTAINING PROTEIN ACR4-RELATED"/>
    <property type="match status" value="1"/>
</dbReference>
<feature type="compositionally biased region" description="Polar residues" evidence="2">
    <location>
        <begin position="259"/>
        <end position="268"/>
    </location>
</feature>
<evidence type="ECO:0000259" key="3">
    <source>
        <dbReference type="PROSITE" id="PS51671"/>
    </source>
</evidence>
<dbReference type="AlphaFoldDB" id="A0AAE0LCN5"/>
<feature type="compositionally biased region" description="Low complexity" evidence="2">
    <location>
        <begin position="477"/>
        <end position="486"/>
    </location>
</feature>
<feature type="region of interest" description="Disordered" evidence="2">
    <location>
        <begin position="250"/>
        <end position="281"/>
    </location>
</feature>
<comment type="caution">
    <text evidence="4">The sequence shown here is derived from an EMBL/GenBank/DDBJ whole genome shotgun (WGS) entry which is preliminary data.</text>
</comment>
<evidence type="ECO:0000313" key="4">
    <source>
        <dbReference type="EMBL" id="KAK3280323.1"/>
    </source>
</evidence>
<dbReference type="PANTHER" id="PTHR31096:SF22">
    <property type="entry name" value="ACT DOMAIN-CONTAINING PROTEIN ACR4"/>
    <property type="match status" value="1"/>
</dbReference>
<protein>
    <recommendedName>
        <fullName evidence="3">ACT domain-containing protein</fullName>
    </recommendedName>
</protein>
<feature type="compositionally biased region" description="Polar residues" evidence="2">
    <location>
        <begin position="487"/>
        <end position="509"/>
    </location>
</feature>
<dbReference type="EMBL" id="LGRX02004444">
    <property type="protein sequence ID" value="KAK3280323.1"/>
    <property type="molecule type" value="Genomic_DNA"/>
</dbReference>
<feature type="domain" description="ACT" evidence="3">
    <location>
        <begin position="393"/>
        <end position="476"/>
    </location>
</feature>
<evidence type="ECO:0000313" key="5">
    <source>
        <dbReference type="Proteomes" id="UP001190700"/>
    </source>
</evidence>
<dbReference type="PROSITE" id="PS51671">
    <property type="entry name" value="ACT"/>
    <property type="match status" value="2"/>
</dbReference>
<feature type="domain" description="ACT" evidence="3">
    <location>
        <begin position="59"/>
        <end position="139"/>
    </location>
</feature>
<feature type="compositionally biased region" description="Basic and acidic residues" evidence="2">
    <location>
        <begin position="628"/>
        <end position="637"/>
    </location>
</feature>
<feature type="region of interest" description="Disordered" evidence="2">
    <location>
        <begin position="475"/>
        <end position="533"/>
    </location>
</feature>
<keyword evidence="1" id="KW-0677">Repeat</keyword>
<evidence type="ECO:0000256" key="1">
    <source>
        <dbReference type="ARBA" id="ARBA00022737"/>
    </source>
</evidence>
<dbReference type="InterPro" id="IPR002912">
    <property type="entry name" value="ACT_dom"/>
</dbReference>
<sequence length="703" mass="77406">MLSILLSEAKSSEVAAIPEPPRIRIEAETDYVLERVICGENETCGNVRVDNYSDDDYTIAIVDSEIIPGSLLEMVQLFTELKLQIVRARITSDGLYFVDEFHLTDHKNKKVHDPEKLEQISQLLTKLTSKVKTVGAVKTPALEVVTIFELVGSKQLSLVSEITTLILWHSCTIDTLTVSSSANTIGLIVTVQEHDRPVDEEKAQLLLLKLQECVGGDVVIKMYQKAKSDVHAERRLHELMIGNKECIPTTPSRRALRGDSSSPTNPCNLDSPAPSRVWSGRRKTKSDSDLIFAETEAEVEADYDSVMEYILVNIWCTERQSLFFDVLCTTSTLGYDVIHATVNAEGSSTHLELFLRQVNFNTLTEANRVPSQQELVILEETLLSSVQRLKGTRMDVCCQDRPGLLGHITRTLREHQLSVSAAAVRLEKEDDTCPSKTVVNIFYITTESGETPDHTKMKEICELVGGELVDLTRERQGSISSVSGSSDDNGPIQSSATSASMSVPRTSPLKSLKEDPDGAGLEGFNGSGKGRSRTISLSLRHGAHGSCEQLHQYLACRGSSFKPGSSVSKLSHSMSVRNPAAPEEVQPARDRGRTINPNDKKFQISDIRKAHLMGKDGCMGSLVDRDVGSRRTRRGESEQVSVVKRLSQTGSGKGESMTAAAKSAEFEHHIRQWKEMEHSLREIFISGNGPNQLSPVFSPPAHG</sequence>
<reference evidence="4 5" key="1">
    <citation type="journal article" date="2015" name="Genome Biol. Evol.">
        <title>Comparative Genomics of a Bacterivorous Green Alga Reveals Evolutionary Causalities and Consequences of Phago-Mixotrophic Mode of Nutrition.</title>
        <authorList>
            <person name="Burns J.A."/>
            <person name="Paasch A."/>
            <person name="Narechania A."/>
            <person name="Kim E."/>
        </authorList>
    </citation>
    <scope>NUCLEOTIDE SEQUENCE [LARGE SCALE GENOMIC DNA]</scope>
    <source>
        <strain evidence="4 5">PLY_AMNH</strain>
    </source>
</reference>
<proteinExistence type="predicted"/>
<feature type="compositionally biased region" description="Basic and acidic residues" evidence="2">
    <location>
        <begin position="586"/>
        <end position="598"/>
    </location>
</feature>
<accession>A0AAE0LCN5</accession>
<dbReference type="InterPro" id="IPR040217">
    <property type="entry name" value="ACR1-12"/>
</dbReference>
<dbReference type="InterPro" id="IPR045865">
    <property type="entry name" value="ACT-like_dom_sf"/>
</dbReference>
<name>A0AAE0LCN5_9CHLO</name>
<organism evidence="4 5">
    <name type="scientific">Cymbomonas tetramitiformis</name>
    <dbReference type="NCBI Taxonomy" id="36881"/>
    <lineage>
        <taxon>Eukaryota</taxon>
        <taxon>Viridiplantae</taxon>
        <taxon>Chlorophyta</taxon>
        <taxon>Pyramimonadophyceae</taxon>
        <taxon>Pyramimonadales</taxon>
        <taxon>Pyramimonadaceae</taxon>
        <taxon>Cymbomonas</taxon>
    </lineage>
</organism>
<feature type="region of interest" description="Disordered" evidence="2">
    <location>
        <begin position="577"/>
        <end position="598"/>
    </location>
</feature>
<evidence type="ECO:0000256" key="2">
    <source>
        <dbReference type="SAM" id="MobiDB-lite"/>
    </source>
</evidence>
<gene>
    <name evidence="4" type="ORF">CYMTET_11831</name>
</gene>
<dbReference type="SUPFAM" id="SSF55021">
    <property type="entry name" value="ACT-like"/>
    <property type="match status" value="2"/>
</dbReference>
<feature type="compositionally biased region" description="Gly residues" evidence="2">
    <location>
        <begin position="520"/>
        <end position="529"/>
    </location>
</feature>
<feature type="region of interest" description="Disordered" evidence="2">
    <location>
        <begin position="628"/>
        <end position="656"/>
    </location>
</feature>